<dbReference type="HGNC" id="HGNC:609">
    <property type="gene designation" value="APOC2"/>
</dbReference>
<gene>
    <name evidence="2" type="primary">APOC2</name>
</gene>
<dbReference type="UCSC" id="uc060zuv.1">
    <property type="organism name" value="human"/>
</dbReference>
<evidence type="ECO:0000313" key="3">
    <source>
        <dbReference type="Proteomes" id="UP000005640"/>
    </source>
</evidence>
<evidence type="ECO:0000256" key="1">
    <source>
        <dbReference type="SAM" id="SignalP"/>
    </source>
</evidence>
<dbReference type="OpenTargets" id="ENSG00000234906"/>
<dbReference type="Bgee" id="ENSG00000234906">
    <property type="expression patterns" value="Expressed in right lobe of liver and 97 other cell types or tissues"/>
</dbReference>
<dbReference type="HOGENOM" id="CLU_3175186_0_0_1"/>
<dbReference type="GeneTree" id="ENSGT00390000007913"/>
<feature type="signal peptide" evidence="1">
    <location>
        <begin position="1"/>
        <end position="21"/>
    </location>
</feature>
<keyword evidence="1" id="KW-0732">Signal</keyword>
<organism evidence="2 3">
    <name type="scientific">Homo sapiens</name>
    <name type="common">Human</name>
    <dbReference type="NCBI Taxonomy" id="9606"/>
    <lineage>
        <taxon>Eukaryota</taxon>
        <taxon>Metazoa</taxon>
        <taxon>Chordata</taxon>
        <taxon>Craniata</taxon>
        <taxon>Vertebrata</taxon>
        <taxon>Euteleostomi</taxon>
        <taxon>Mammalia</taxon>
        <taxon>Eutheria</taxon>
        <taxon>Euarchontoglires</taxon>
        <taxon>Primates</taxon>
        <taxon>Haplorrhini</taxon>
        <taxon>Catarrhini</taxon>
        <taxon>Hominidae</taxon>
        <taxon>Homo</taxon>
    </lineage>
</organism>
<reference evidence="2" key="5">
    <citation type="submission" date="2025-09" db="UniProtKB">
        <authorList>
            <consortium name="Ensembl"/>
        </authorList>
    </citation>
    <scope>IDENTIFICATION</scope>
</reference>
<dbReference type="OrthoDB" id="9881800at2759"/>
<dbReference type="Ensembl" id="ENST00000592257.5">
    <property type="protein sequence ID" value="ENSP00000477261.1"/>
    <property type="gene ID" value="ENSG00000234906.12"/>
</dbReference>
<dbReference type="Antibodypedia" id="31235">
    <property type="antibodies" value="154 antibodies from 22 providers"/>
</dbReference>
<proteinExistence type="predicted"/>
<dbReference type="EMBL" id="AC011481">
    <property type="status" value="NOT_ANNOTATED_CDS"/>
    <property type="molecule type" value="Genomic_DNA"/>
</dbReference>
<accession>V9GZ01</accession>
<keyword evidence="3" id="KW-1185">Reference proteome</keyword>
<reference evidence="2 3" key="3">
    <citation type="journal article" date="2004" name="Nature">
        <title>Finishing the euchromatic sequence of the human genome.</title>
        <authorList>
            <consortium name="International Human Genome Sequencing Consortium"/>
        </authorList>
    </citation>
    <scope>NUCLEOTIDE SEQUENCE [LARGE SCALE GENOMIC DNA]</scope>
</reference>
<reference evidence="2 3" key="2">
    <citation type="journal article" date="2004" name="Nature">
        <title>The DNA sequence and biology of human chromosome 19.</title>
        <authorList>
            <person name="Grimwood J."/>
            <person name="Gordon L.A."/>
            <person name="Olsen A."/>
            <person name="Terry A."/>
            <person name="Schmutz J."/>
            <person name="Lamerdin J."/>
            <person name="Hellsten U."/>
            <person name="Goodstein D."/>
            <person name="Couronne O."/>
            <person name="Tran-Gyamfi M."/>
            <person name="Aerts A."/>
            <person name="Altherr M."/>
            <person name="Ashworth L."/>
            <person name="Bajorek E."/>
            <person name="Black S."/>
            <person name="Branscomb E."/>
            <person name="Caenepeel S."/>
            <person name="Carrano A."/>
            <person name="Caoile C."/>
            <person name="Chan Y.M."/>
            <person name="Christensen M."/>
            <person name="Cleland C.A."/>
            <person name="Copeland A."/>
            <person name="Dalin E."/>
            <person name="Dehal P."/>
            <person name="Denys M."/>
            <person name="Detter J.C."/>
            <person name="Escobar J."/>
            <person name="Flowers D."/>
            <person name="Fotopulos D."/>
            <person name="Garcia C."/>
            <person name="Georgescu A.M."/>
            <person name="Glavina T."/>
            <person name="Gomez M."/>
            <person name="Gonzales E."/>
            <person name="Groza M."/>
            <person name="Hammon N."/>
            <person name="Hawkins T."/>
            <person name="Haydu L."/>
            <person name="Ho I."/>
            <person name="Huang W."/>
            <person name="Israni S."/>
            <person name="Jett J."/>
            <person name="Kadner K."/>
            <person name="Kimball H."/>
            <person name="Kobayashi A."/>
            <person name="Larionov V."/>
            <person name="Leem S.H."/>
            <person name="Lopez F."/>
            <person name="Lou Y."/>
            <person name="Lowry S."/>
            <person name="Malfatti S."/>
            <person name="Martinez D."/>
            <person name="McCready P."/>
            <person name="Medina C."/>
            <person name="Morgan J."/>
            <person name="Nelson K."/>
            <person name="Nolan M."/>
            <person name="Ovcharenko I."/>
            <person name="Pitluck S."/>
            <person name="Pollard M."/>
            <person name="Popkie A.P."/>
            <person name="Predki P."/>
            <person name="Quan G."/>
            <person name="Ramirez L."/>
            <person name="Rash S."/>
            <person name="Retterer J."/>
            <person name="Rodriguez A."/>
            <person name="Rogers S."/>
            <person name="Salamov A."/>
            <person name="Salazar A."/>
            <person name="She X."/>
            <person name="Smith D."/>
            <person name="Slezak T."/>
            <person name="Solovyev V."/>
            <person name="Thayer N."/>
            <person name="Tice H."/>
            <person name="Tsai M."/>
            <person name="Ustaszewska A."/>
            <person name="Vo N."/>
            <person name="Wagner M."/>
            <person name="Wheeler J."/>
            <person name="Wu K."/>
            <person name="Xie G."/>
            <person name="Yang J."/>
            <person name="Dubchak I."/>
            <person name="Furey T.S."/>
            <person name="DeJong P."/>
            <person name="Dickson M."/>
            <person name="Gordon D."/>
            <person name="Eichler E.E."/>
            <person name="Pennacchio L.A."/>
            <person name="Richardson P."/>
            <person name="Stubbs L."/>
            <person name="Rokhsar D.S."/>
            <person name="Myers R.M."/>
            <person name="Rubin E.M."/>
            <person name="Lucas S.M."/>
        </authorList>
    </citation>
    <scope>NUCLEOTIDE SEQUENCE [LARGE SCALE GENOMIC DNA]</scope>
</reference>
<reference evidence="2 3" key="1">
    <citation type="journal article" date="2001" name="Nature">
        <title>Initial sequencing and analysis of the human genome.</title>
        <authorList>
            <consortium name="International Human Genome Sequencing Consortium"/>
            <person name="Lander E.S."/>
            <person name="Linton L.M."/>
            <person name="Birren B."/>
            <person name="Nusbaum C."/>
            <person name="Zody M.C."/>
            <person name="Baldwin J."/>
            <person name="Devon K."/>
            <person name="Dewar K."/>
            <person name="Doyle M."/>
            <person name="FitzHugh W."/>
            <person name="Funke R."/>
            <person name="Gage D."/>
            <person name="Harris K."/>
            <person name="Heaford A."/>
            <person name="Howland J."/>
            <person name="Kann L."/>
            <person name="Lehoczky J."/>
            <person name="LeVine R."/>
            <person name="McEwan P."/>
            <person name="McKernan K."/>
            <person name="Meldrim J."/>
            <person name="Mesirov J.P."/>
            <person name="Miranda C."/>
            <person name="Morris W."/>
            <person name="Naylor J."/>
            <person name="Raymond C."/>
            <person name="Rosetti M."/>
            <person name="Santos R."/>
            <person name="Sheridan A."/>
            <person name="Sougnez C."/>
            <person name="Stange-Thomann N."/>
            <person name="Stojanovic N."/>
            <person name="Subramanian A."/>
            <person name="Wyman D."/>
            <person name="Rogers J."/>
            <person name="Sulston J."/>
            <person name="Ainscough R."/>
            <person name="Beck S."/>
            <person name="Bentley D."/>
            <person name="Burton J."/>
            <person name="Clee C."/>
            <person name="Carter N."/>
            <person name="Coulson A."/>
            <person name="Deadman R."/>
            <person name="Deloukas P."/>
            <person name="Dunham A."/>
            <person name="Dunham I."/>
            <person name="Durbin R."/>
            <person name="French L."/>
            <person name="Grafham D."/>
            <person name="Gregory S."/>
            <person name="Hubbard T."/>
            <person name="Humphray S."/>
            <person name="Hunt A."/>
            <person name="Jones M."/>
            <person name="Lloyd C."/>
            <person name="McMurray A."/>
            <person name="Matthews L."/>
            <person name="Mercer S."/>
            <person name="Milne S."/>
            <person name="Mullikin J.C."/>
            <person name="Mungall A."/>
            <person name="Plumb R."/>
            <person name="Ross M."/>
            <person name="Shownkeen R."/>
            <person name="Sims S."/>
            <person name="Waterston R.H."/>
            <person name="Wilson R.K."/>
            <person name="Hillier L.W."/>
            <person name="McPherson J.D."/>
            <person name="Marra M.A."/>
            <person name="Mardis E.R."/>
            <person name="Fulton L.A."/>
            <person name="Chinwalla A.T."/>
            <person name="Pepin K.H."/>
            <person name="Gish W.R."/>
            <person name="Chissoe S.L."/>
            <person name="Wendl M.C."/>
            <person name="Delehaunty K.D."/>
            <person name="Miner T.L."/>
            <person name="Delehaunty A."/>
            <person name="Kramer J.B."/>
            <person name="Cook L.L."/>
            <person name="Fulton R.S."/>
            <person name="Johnson D.L."/>
            <person name="Minx P.J."/>
            <person name="Clifton S.W."/>
            <person name="Hawkins T."/>
            <person name="Branscomb E."/>
            <person name="Predki P."/>
            <person name="Richardson P."/>
            <person name="Wenning S."/>
            <person name="Slezak T."/>
            <person name="Doggett N."/>
            <person name="Cheng J.F."/>
            <person name="Olsen A."/>
            <person name="Lucas S."/>
            <person name="Elkin C."/>
            <person name="Uberbacher E."/>
            <person name="Frazier M."/>
            <person name="Gibbs R.A."/>
            <person name="Muzny D.M."/>
            <person name="Scherer S.E."/>
            <person name="Bouck J.B."/>
            <person name="Sodergren E.J."/>
            <person name="Worley K.C."/>
            <person name="Rives C.M."/>
            <person name="Gorrell J.H."/>
            <person name="Metzker M.L."/>
            <person name="Naylor S.L."/>
            <person name="Kucherlapati R.S."/>
            <person name="Nelson D.L."/>
            <person name="Weinstock G.M."/>
            <person name="Sakaki Y."/>
            <person name="Fujiyama A."/>
            <person name="Hattori M."/>
            <person name="Yada T."/>
            <person name="Toyoda A."/>
            <person name="Itoh T."/>
            <person name="Kawagoe C."/>
            <person name="Watanabe H."/>
            <person name="Totoki Y."/>
            <person name="Taylor T."/>
            <person name="Weissenbach J."/>
            <person name="Heilig R."/>
            <person name="Saurin W."/>
            <person name="Artiguenave F."/>
            <person name="Brottier P."/>
            <person name="Bruls T."/>
            <person name="Pelletier E."/>
            <person name="Robert C."/>
            <person name="Wincker P."/>
            <person name="Smith D.R."/>
            <person name="Doucette-Stamm L."/>
            <person name="Rubenfield M."/>
            <person name="Weinstock K."/>
            <person name="Lee H.M."/>
            <person name="Dubois J."/>
            <person name="Rosenthal A."/>
            <person name="Platzer M."/>
            <person name="Nyakatura G."/>
            <person name="Taudien S."/>
            <person name="Rump A."/>
            <person name="Yang H."/>
            <person name="Yu J."/>
            <person name="Wang J."/>
            <person name="Huang G."/>
            <person name="Gu J."/>
            <person name="Hood L."/>
            <person name="Rowen L."/>
            <person name="Madan A."/>
            <person name="Qin S."/>
            <person name="Davis R.W."/>
            <person name="Federspiel N.A."/>
            <person name="Abola A.P."/>
            <person name="Proctor M.J."/>
            <person name="Myers R.M."/>
            <person name="Schmutz J."/>
            <person name="Dickson M."/>
            <person name="Grimwood J."/>
            <person name="Cox D.R."/>
            <person name="Olson M.V."/>
            <person name="Kaul R."/>
            <person name="Raymond C."/>
            <person name="Shimizu N."/>
            <person name="Kawasaki K."/>
            <person name="Minoshima S."/>
            <person name="Evans G.A."/>
            <person name="Athanasiou M."/>
            <person name="Schultz R."/>
            <person name="Roe B.A."/>
            <person name="Chen F."/>
            <person name="Pan H."/>
            <person name="Ramser J."/>
            <person name="Lehrach H."/>
            <person name="Reinhardt R."/>
            <person name="McCombie W.R."/>
            <person name="de la Bastide M."/>
            <person name="Dedhia N."/>
            <person name="Blocker H."/>
            <person name="Hornischer K."/>
            <person name="Nordsiek G."/>
            <person name="Agarwala R."/>
            <person name="Aravind L."/>
            <person name="Bailey J.A."/>
            <person name="Bateman A."/>
            <person name="Batzoglou S."/>
            <person name="Birney E."/>
            <person name="Bork P."/>
            <person name="Brown D.G."/>
            <person name="Burge C.B."/>
            <person name="Cerutti L."/>
            <person name="Chen H.C."/>
            <person name="Church D."/>
            <person name="Clamp M."/>
            <person name="Copley R.R."/>
            <person name="Doerks T."/>
            <person name="Eddy S.R."/>
            <person name="Eichler E.E."/>
            <person name="Furey T.S."/>
            <person name="Galagan J."/>
            <person name="Gilbert J.G."/>
            <person name="Harmon C."/>
            <person name="Hayashizaki Y."/>
            <person name="Haussler D."/>
            <person name="Hermjakob H."/>
            <person name="Hokamp K."/>
            <person name="Jang W."/>
            <person name="Johnson L.S."/>
            <person name="Jones T.A."/>
            <person name="Kasif S."/>
            <person name="Kaspryzk A."/>
            <person name="Kennedy S."/>
            <person name="Kent W.J."/>
            <person name="Kitts P."/>
            <person name="Koonin E.V."/>
            <person name="Korf I."/>
            <person name="Kulp D."/>
            <person name="Lancet D."/>
            <person name="Lowe T.M."/>
            <person name="McLysaght A."/>
            <person name="Mikkelsen T."/>
            <person name="Moran J.V."/>
            <person name="Mulder N."/>
            <person name="Pollara V.J."/>
            <person name="Ponting C.P."/>
            <person name="Schuler G."/>
            <person name="Schultz J."/>
            <person name="Slater G."/>
            <person name="Smit A.F."/>
            <person name="Stupka E."/>
            <person name="Szustakowski J."/>
            <person name="Thierry-Mieg D."/>
            <person name="Thierry-Mieg J."/>
            <person name="Wagner L."/>
            <person name="Wallis J."/>
            <person name="Wheeler R."/>
            <person name="Williams A."/>
            <person name="Wolf Y.I."/>
            <person name="Wolfe K.H."/>
            <person name="Yang S.P."/>
            <person name="Yeh R.F."/>
            <person name="Collins F."/>
            <person name="Guyer M.S."/>
            <person name="Peterson J."/>
            <person name="Felsenfeld A."/>
            <person name="Wetterstrand K.A."/>
            <person name="Patrinos A."/>
            <person name="Morgan M.J."/>
            <person name="de Jong P."/>
            <person name="Catanese J.J."/>
            <person name="Osoegawa K."/>
            <person name="Shizuya H."/>
            <person name="Choi S."/>
            <person name="Chen Y.J."/>
        </authorList>
    </citation>
    <scope>NUCLEOTIDE SEQUENCE [LARGE SCALE GENOMIC DNA]</scope>
</reference>
<evidence type="ECO:0000313" key="2">
    <source>
        <dbReference type="Ensembl" id="ENSP00000477261.1"/>
    </source>
</evidence>
<sequence>MGTRLLPALFLVLLVLGFGEGISLQLLGVSKDSRPEPVREDIPARCR</sequence>
<reference evidence="2" key="4">
    <citation type="submission" date="2025-08" db="UniProtKB">
        <authorList>
            <consortium name="Ensembl"/>
        </authorList>
    </citation>
    <scope>IDENTIFICATION</scope>
</reference>
<feature type="chain" id="PRO_5004777113" evidence="1">
    <location>
        <begin position="22"/>
        <end position="47"/>
    </location>
</feature>
<dbReference type="Proteomes" id="UP000005640">
    <property type="component" value="Chromosome 19"/>
</dbReference>
<name>V9GZ01_HUMAN</name>
<dbReference type="ExpressionAtlas" id="V9GZ01">
    <property type="expression patterns" value="baseline and differential"/>
</dbReference>
<dbReference type="VEuPathDB" id="HostDB:ENSG00000234906"/>
<dbReference type="AlphaFoldDB" id="V9GZ01"/>
<dbReference type="Ensembl" id="ENST00000592257.5">
    <property type="protein sequence ID" value="ENSP00000477261.1"/>
    <property type="gene ID" value="ENSG00000234906.11"/>
</dbReference>
<protein>
    <submittedName>
        <fullName evidence="2">Apolipoprotein C2</fullName>
    </submittedName>
</protein>